<comment type="caution">
    <text evidence="1">The sequence shown here is derived from an EMBL/GenBank/DDBJ whole genome shotgun (WGS) entry which is preliminary data.</text>
</comment>
<keyword evidence="2" id="KW-1185">Reference proteome</keyword>
<gene>
    <name evidence="1" type="ORF">Golob_001027</name>
</gene>
<dbReference type="Proteomes" id="UP000593572">
    <property type="component" value="Unassembled WGS sequence"/>
</dbReference>
<protein>
    <recommendedName>
        <fullName evidence="3">RNase H type-1 domain-containing protein</fullName>
    </recommendedName>
</protein>
<dbReference type="AlphaFoldDB" id="A0A7J8NAA2"/>
<accession>A0A7J8NAA2</accession>
<organism evidence="1 2">
    <name type="scientific">Gossypium lobatum</name>
    <dbReference type="NCBI Taxonomy" id="34289"/>
    <lineage>
        <taxon>Eukaryota</taxon>
        <taxon>Viridiplantae</taxon>
        <taxon>Streptophyta</taxon>
        <taxon>Embryophyta</taxon>
        <taxon>Tracheophyta</taxon>
        <taxon>Spermatophyta</taxon>
        <taxon>Magnoliopsida</taxon>
        <taxon>eudicotyledons</taxon>
        <taxon>Gunneridae</taxon>
        <taxon>Pentapetalae</taxon>
        <taxon>rosids</taxon>
        <taxon>malvids</taxon>
        <taxon>Malvales</taxon>
        <taxon>Malvaceae</taxon>
        <taxon>Malvoideae</taxon>
        <taxon>Gossypium</taxon>
    </lineage>
</organism>
<evidence type="ECO:0000313" key="2">
    <source>
        <dbReference type="Proteomes" id="UP000593572"/>
    </source>
</evidence>
<reference evidence="1 2" key="1">
    <citation type="journal article" date="2019" name="Genome Biol. Evol.">
        <title>Insights into the evolution of the New World diploid cottons (Gossypium, subgenus Houzingenia) based on genome sequencing.</title>
        <authorList>
            <person name="Grover C.E."/>
            <person name="Arick M.A. 2nd"/>
            <person name="Thrash A."/>
            <person name="Conover J.L."/>
            <person name="Sanders W.S."/>
            <person name="Peterson D.G."/>
            <person name="Frelichowski J.E."/>
            <person name="Scheffler J.A."/>
            <person name="Scheffler B.E."/>
            <person name="Wendel J.F."/>
        </authorList>
    </citation>
    <scope>NUCLEOTIDE SEQUENCE [LARGE SCALE GENOMIC DNA]</scope>
    <source>
        <strain evidence="1">157</strain>
        <tissue evidence="1">Leaf</tissue>
    </source>
</reference>
<proteinExistence type="predicted"/>
<sequence>MRDYSKARAMLVYGGLNNNLLEGSYCRCVDWIEDVTSTLDKKDEAKVTWERAAALSQDFHIFNLLEKPMLLKLVMEKVWKKPRQRVIKINFDATTNGRKMSFGLVARDHDGFVLGGRASVLEENVQANGLSCMRWKRV</sequence>
<name>A0A7J8NAA2_9ROSI</name>
<evidence type="ECO:0000313" key="1">
    <source>
        <dbReference type="EMBL" id="MBA0573770.1"/>
    </source>
</evidence>
<dbReference type="EMBL" id="JABEZX010000013">
    <property type="protein sequence ID" value="MBA0573770.1"/>
    <property type="molecule type" value="Genomic_DNA"/>
</dbReference>
<evidence type="ECO:0008006" key="3">
    <source>
        <dbReference type="Google" id="ProtNLM"/>
    </source>
</evidence>